<dbReference type="InterPro" id="IPR014729">
    <property type="entry name" value="Rossmann-like_a/b/a_fold"/>
</dbReference>
<name>A0AA43TX27_9LECA</name>
<dbReference type="Gene3D" id="3.10.290.10">
    <property type="entry name" value="RNA-binding S4 domain"/>
    <property type="match status" value="1"/>
</dbReference>
<evidence type="ECO:0000256" key="1">
    <source>
        <dbReference type="ARBA" id="ARBA00013160"/>
    </source>
</evidence>
<comment type="catalytic activity">
    <reaction evidence="8 9">
        <text>tRNA(Tyr) + L-tyrosine + ATP = L-tyrosyl-tRNA(Tyr) + AMP + diphosphate + H(+)</text>
        <dbReference type="Rhea" id="RHEA:10220"/>
        <dbReference type="Rhea" id="RHEA-COMP:9706"/>
        <dbReference type="Rhea" id="RHEA-COMP:9707"/>
        <dbReference type="ChEBI" id="CHEBI:15378"/>
        <dbReference type="ChEBI" id="CHEBI:30616"/>
        <dbReference type="ChEBI" id="CHEBI:33019"/>
        <dbReference type="ChEBI" id="CHEBI:58315"/>
        <dbReference type="ChEBI" id="CHEBI:78442"/>
        <dbReference type="ChEBI" id="CHEBI:78536"/>
        <dbReference type="ChEBI" id="CHEBI:456215"/>
        <dbReference type="EC" id="6.1.1.1"/>
    </reaction>
</comment>
<dbReference type="EC" id="6.1.1.1" evidence="1 9"/>
<dbReference type="GO" id="GO:0004831">
    <property type="term" value="F:tyrosine-tRNA ligase activity"/>
    <property type="evidence" value="ECO:0007669"/>
    <property type="project" value="UniProtKB-EC"/>
</dbReference>
<evidence type="ECO:0000256" key="5">
    <source>
        <dbReference type="ARBA" id="ARBA00022917"/>
    </source>
</evidence>
<dbReference type="InterPro" id="IPR024088">
    <property type="entry name" value="Tyr-tRNA-ligase_bac-type"/>
</dbReference>
<evidence type="ECO:0000256" key="8">
    <source>
        <dbReference type="ARBA" id="ARBA00048248"/>
    </source>
</evidence>
<dbReference type="PANTHER" id="PTHR11766:SF0">
    <property type="entry name" value="TYROSINE--TRNA LIGASE, MITOCHONDRIAL"/>
    <property type="match status" value="1"/>
</dbReference>
<accession>A0AA43TX27</accession>
<keyword evidence="3 9" id="KW-0547">Nucleotide-binding</keyword>
<dbReference type="Gene3D" id="3.40.50.620">
    <property type="entry name" value="HUPs"/>
    <property type="match status" value="1"/>
</dbReference>
<reference evidence="10" key="1">
    <citation type="journal article" date="2023" name="Genome Biol. Evol.">
        <title>First Whole Genome Sequence and Flow Cytometry Genome Size Data for the Lichen-Forming Fungus Ramalina farinacea (Ascomycota).</title>
        <authorList>
            <person name="Llewellyn T."/>
            <person name="Mian S."/>
            <person name="Hill R."/>
            <person name="Leitch I.J."/>
            <person name="Gaya E."/>
        </authorList>
    </citation>
    <scope>NUCLEOTIDE SEQUENCE</scope>
    <source>
        <strain evidence="10">LIQ254RAFAR</strain>
    </source>
</reference>
<dbReference type="PANTHER" id="PTHR11766">
    <property type="entry name" value="TYROSYL-TRNA SYNTHETASE"/>
    <property type="match status" value="1"/>
</dbReference>
<dbReference type="GO" id="GO:0006437">
    <property type="term" value="P:tyrosyl-tRNA aminoacylation"/>
    <property type="evidence" value="ECO:0007669"/>
    <property type="project" value="InterPro"/>
</dbReference>
<comment type="caution">
    <text evidence="10">The sequence shown here is derived from an EMBL/GenBank/DDBJ whole genome shotgun (WGS) entry which is preliminary data.</text>
</comment>
<keyword evidence="6 9" id="KW-0030">Aminoacyl-tRNA synthetase</keyword>
<keyword evidence="5 9" id="KW-0648">Protein biosynthesis</keyword>
<dbReference type="GO" id="GO:0005524">
    <property type="term" value="F:ATP binding"/>
    <property type="evidence" value="ECO:0007669"/>
    <property type="project" value="UniProtKB-KW"/>
</dbReference>
<organism evidence="10 11">
    <name type="scientific">Ramalina farinacea</name>
    <dbReference type="NCBI Taxonomy" id="258253"/>
    <lineage>
        <taxon>Eukaryota</taxon>
        <taxon>Fungi</taxon>
        <taxon>Dikarya</taxon>
        <taxon>Ascomycota</taxon>
        <taxon>Pezizomycotina</taxon>
        <taxon>Lecanoromycetes</taxon>
        <taxon>OSLEUM clade</taxon>
        <taxon>Lecanoromycetidae</taxon>
        <taxon>Lecanorales</taxon>
        <taxon>Lecanorineae</taxon>
        <taxon>Ramalinaceae</taxon>
        <taxon>Ramalina</taxon>
    </lineage>
</organism>
<comment type="similarity">
    <text evidence="9">Belongs to the class-I aminoacyl-tRNA synthetase family.</text>
</comment>
<evidence type="ECO:0000256" key="9">
    <source>
        <dbReference type="RuleBase" id="RU361234"/>
    </source>
</evidence>
<keyword evidence="11" id="KW-1185">Reference proteome</keyword>
<dbReference type="GO" id="GO:0005739">
    <property type="term" value="C:mitochondrion"/>
    <property type="evidence" value="ECO:0007669"/>
    <property type="project" value="TreeGrafter"/>
</dbReference>
<dbReference type="InterPro" id="IPR036986">
    <property type="entry name" value="S4_RNA-bd_sf"/>
</dbReference>
<dbReference type="AlphaFoldDB" id="A0AA43TX27"/>
<dbReference type="GO" id="GO:0003723">
    <property type="term" value="F:RNA binding"/>
    <property type="evidence" value="ECO:0007669"/>
    <property type="project" value="InterPro"/>
</dbReference>
<keyword evidence="4 9" id="KW-0067">ATP-binding</keyword>
<keyword evidence="2 9" id="KW-0436">Ligase</keyword>
<evidence type="ECO:0000256" key="7">
    <source>
        <dbReference type="ARBA" id="ARBA00033323"/>
    </source>
</evidence>
<dbReference type="NCBIfam" id="TIGR00234">
    <property type="entry name" value="tyrS"/>
    <property type="match status" value="1"/>
</dbReference>
<evidence type="ECO:0000313" key="11">
    <source>
        <dbReference type="Proteomes" id="UP001161017"/>
    </source>
</evidence>
<proteinExistence type="inferred from homology"/>
<dbReference type="Pfam" id="PF00579">
    <property type="entry name" value="tRNA-synt_1b"/>
    <property type="match status" value="1"/>
</dbReference>
<evidence type="ECO:0000256" key="6">
    <source>
        <dbReference type="ARBA" id="ARBA00023146"/>
    </source>
</evidence>
<evidence type="ECO:0000256" key="4">
    <source>
        <dbReference type="ARBA" id="ARBA00022840"/>
    </source>
</evidence>
<evidence type="ECO:0000256" key="2">
    <source>
        <dbReference type="ARBA" id="ARBA00022598"/>
    </source>
</evidence>
<dbReference type="GO" id="GO:0005829">
    <property type="term" value="C:cytosol"/>
    <property type="evidence" value="ECO:0007669"/>
    <property type="project" value="TreeGrafter"/>
</dbReference>
<dbReference type="InterPro" id="IPR002305">
    <property type="entry name" value="aa-tRNA-synth_Ic"/>
</dbReference>
<dbReference type="InterPro" id="IPR002307">
    <property type="entry name" value="Tyr-tRNA-ligase"/>
</dbReference>
<dbReference type="Gene3D" id="1.10.240.10">
    <property type="entry name" value="Tyrosyl-Transfer RNA Synthetase"/>
    <property type="match status" value="1"/>
</dbReference>
<sequence>MEISRLSQRSDAFLERDDFDQLLQQKKVGAYLGIDPTASSMHVGHLVPLMALYWMFLFGHDTTTLLGAATAIVGDPSGRTEARAKQEAEERASYRKMLRKQLESLWGNFDNLFRENAAQRAWPRTDEKTLANRLKNNMDWFEELPFIEVLRLIGPGMKIGTMLARDSVTQRLDKGGMSLSEFCYPMMQAWDWWHLYRNQDIQVQIGGSDQFGNILAGMDAVNYVRRNHRDPQYRDNEEQLKSLHRRPMGFTVPLLTNAAGLKFGKSAGNAISLDKELTSPFDLYQFFLRTADADVFRYLKLFTFESISDLESLMSQHEKDPPKRLAQHKLAKEVLKLVHGLGEANVAESEHKSLFGAEASTSKKSPGENAASEPVALESSALPDPIVHLAPWDTLGPVHALLFQARLFPSGKAATDLIKAGGFYIGTQATPASAEGSSTPASSDGKGFTFVRCNDHMMRLSYDQHFINGNRLVFRLGKTKVRVIGVDPMEEMEV</sequence>
<dbReference type="FunFam" id="1.10.240.10:FF:000001">
    <property type="entry name" value="Tyrosine--tRNA ligase"/>
    <property type="match status" value="1"/>
</dbReference>
<dbReference type="Proteomes" id="UP001161017">
    <property type="component" value="Unassembled WGS sequence"/>
</dbReference>
<dbReference type="SUPFAM" id="SSF52374">
    <property type="entry name" value="Nucleotidylyl transferase"/>
    <property type="match status" value="1"/>
</dbReference>
<protein>
    <recommendedName>
        <fullName evidence="1 9">Tyrosine--tRNA ligase</fullName>
        <ecNumber evidence="1 9">6.1.1.1</ecNumber>
    </recommendedName>
    <alternativeName>
        <fullName evidence="7 9">Tyrosyl-tRNA synthetase</fullName>
    </alternativeName>
</protein>
<dbReference type="CDD" id="cd00805">
    <property type="entry name" value="TyrRS_core"/>
    <property type="match status" value="1"/>
</dbReference>
<dbReference type="PRINTS" id="PR01040">
    <property type="entry name" value="TRNASYNTHTYR"/>
</dbReference>
<gene>
    <name evidence="10" type="primary">MSY1</name>
    <name evidence="10" type="ORF">OHK93_002290</name>
</gene>
<evidence type="ECO:0000313" key="10">
    <source>
        <dbReference type="EMBL" id="MDI1491084.1"/>
    </source>
</evidence>
<dbReference type="EMBL" id="JAPUFD010000013">
    <property type="protein sequence ID" value="MDI1491084.1"/>
    <property type="molecule type" value="Genomic_DNA"/>
</dbReference>
<evidence type="ECO:0000256" key="3">
    <source>
        <dbReference type="ARBA" id="ARBA00022741"/>
    </source>
</evidence>